<dbReference type="InterPro" id="IPR038492">
    <property type="entry name" value="GBBH-like_N_sf"/>
</dbReference>
<accession>A0A558CV58</accession>
<comment type="caution">
    <text evidence="4">The sequence shown here is derived from an EMBL/GenBank/DDBJ whole genome shotgun (WGS) entry which is preliminary data.</text>
</comment>
<dbReference type="InterPro" id="IPR016155">
    <property type="entry name" value="Mopterin_synth/thiamin_S_b"/>
</dbReference>
<dbReference type="Pfam" id="PF06155">
    <property type="entry name" value="GBBH-like_N"/>
    <property type="match status" value="1"/>
</dbReference>
<feature type="domain" description="Gamma-butyrobetaine hydroxylase-like N-terminal" evidence="3">
    <location>
        <begin position="13"/>
        <end position="93"/>
    </location>
</feature>
<reference evidence="4 5" key="1">
    <citation type="submission" date="2019-07" db="EMBL/GenBank/DDBJ databases">
        <title>The pathways for chlorine oxyanion respiration interact through the shared metabolite chlorate.</title>
        <authorList>
            <person name="Barnum T.P."/>
            <person name="Cheng Y."/>
            <person name="Hill K.A."/>
            <person name="Lucas L.N."/>
            <person name="Carlson H.K."/>
            <person name="Coates J.D."/>
        </authorList>
    </citation>
    <scope>NUCLEOTIDE SEQUENCE [LARGE SCALE GENOMIC DNA]</scope>
    <source>
        <strain evidence="4">BK-3</strain>
    </source>
</reference>
<dbReference type="InterPro" id="IPR010376">
    <property type="entry name" value="GBBH-like_N"/>
</dbReference>
<dbReference type="Gene3D" id="3.30.2020.30">
    <property type="match status" value="1"/>
</dbReference>
<evidence type="ECO:0000313" key="4">
    <source>
        <dbReference type="EMBL" id="TVT52658.1"/>
    </source>
</evidence>
<dbReference type="Pfam" id="PF02597">
    <property type="entry name" value="ThiS"/>
    <property type="match status" value="1"/>
</dbReference>
<keyword evidence="2" id="KW-0408">Iron</keyword>
<protein>
    <submittedName>
        <fullName evidence="4">DUF971 domain-containing protein</fullName>
    </submittedName>
</protein>
<evidence type="ECO:0000256" key="1">
    <source>
        <dbReference type="ARBA" id="ARBA00022723"/>
    </source>
</evidence>
<proteinExistence type="predicted"/>
<dbReference type="Proteomes" id="UP000317355">
    <property type="component" value="Unassembled WGS sequence"/>
</dbReference>
<dbReference type="SUPFAM" id="SSF54285">
    <property type="entry name" value="MoaD/ThiS"/>
    <property type="match status" value="1"/>
</dbReference>
<dbReference type="PANTHER" id="PTHR35303:SF5">
    <property type="entry name" value="OS02G0197800 PROTEIN"/>
    <property type="match status" value="1"/>
</dbReference>
<name>A0A558CV58_9GAMM</name>
<organism evidence="4 5">
    <name type="scientific">Sedimenticola thiotaurini</name>
    <dbReference type="NCBI Taxonomy" id="1543721"/>
    <lineage>
        <taxon>Bacteria</taxon>
        <taxon>Pseudomonadati</taxon>
        <taxon>Pseudomonadota</taxon>
        <taxon>Gammaproteobacteria</taxon>
        <taxon>Chromatiales</taxon>
        <taxon>Sedimenticolaceae</taxon>
        <taxon>Sedimenticola</taxon>
    </lineage>
</organism>
<evidence type="ECO:0000313" key="5">
    <source>
        <dbReference type="Proteomes" id="UP000317355"/>
    </source>
</evidence>
<evidence type="ECO:0000256" key="2">
    <source>
        <dbReference type="ARBA" id="ARBA00023004"/>
    </source>
</evidence>
<dbReference type="InterPro" id="IPR012675">
    <property type="entry name" value="Beta-grasp_dom_sf"/>
</dbReference>
<dbReference type="PANTHER" id="PTHR35303">
    <property type="entry name" value="OS02G0197800 PROTEIN"/>
    <property type="match status" value="1"/>
</dbReference>
<sequence length="214" mass="24439">MNDKKPTRSPTSINLHSKSRLLAIEFSDGMIFQLPCEYLRVFAKAKEVRTMESPVMGKESVNITQIEPQGQYAVRLTFDDGHDSSIYSWDTLYDLGVNQEKNWTGYQAKLKAMGYKQGDQPEALANRQITLLYFTYLVKQLQKDTEKVTIPASVKDVTSLIEWLRRRNSDHAHLFQEGSFQVTVNKQFSEPFTRIDDGDEVALIPTSPNAPTKK</sequence>
<dbReference type="InterPro" id="IPR003749">
    <property type="entry name" value="ThiS/MoaD-like"/>
</dbReference>
<dbReference type="AlphaFoldDB" id="A0A558CV58"/>
<dbReference type="EMBL" id="VMRY01000066">
    <property type="protein sequence ID" value="TVT52658.1"/>
    <property type="molecule type" value="Genomic_DNA"/>
</dbReference>
<dbReference type="GO" id="GO:0046872">
    <property type="term" value="F:metal ion binding"/>
    <property type="evidence" value="ECO:0007669"/>
    <property type="project" value="UniProtKB-KW"/>
</dbReference>
<gene>
    <name evidence="4" type="ORF">FHK82_13100</name>
</gene>
<keyword evidence="1" id="KW-0479">Metal-binding</keyword>
<evidence type="ECO:0000259" key="3">
    <source>
        <dbReference type="Pfam" id="PF06155"/>
    </source>
</evidence>
<dbReference type="Gene3D" id="3.10.20.30">
    <property type="match status" value="1"/>
</dbReference>
<dbReference type="STRING" id="1543721.AAY24_17100"/>